<dbReference type="Pfam" id="PF00672">
    <property type="entry name" value="HAMP"/>
    <property type="match status" value="1"/>
</dbReference>
<dbReference type="CDD" id="cd00082">
    <property type="entry name" value="HisKA"/>
    <property type="match status" value="1"/>
</dbReference>
<keyword evidence="10" id="KW-0902">Two-component regulatory system</keyword>
<evidence type="ECO:0000259" key="14">
    <source>
        <dbReference type="PROSITE" id="PS50885"/>
    </source>
</evidence>
<evidence type="ECO:0000256" key="8">
    <source>
        <dbReference type="ARBA" id="ARBA00022777"/>
    </source>
</evidence>
<evidence type="ECO:0000256" key="2">
    <source>
        <dbReference type="ARBA" id="ARBA00004141"/>
    </source>
</evidence>
<accession>A0A7X2D1A2</accession>
<dbReference type="AlphaFoldDB" id="A0A7X2D1A2"/>
<dbReference type="InterPro" id="IPR050398">
    <property type="entry name" value="HssS/ArlS-like"/>
</dbReference>
<dbReference type="Pfam" id="PF02518">
    <property type="entry name" value="HATPase_c"/>
    <property type="match status" value="1"/>
</dbReference>
<dbReference type="SUPFAM" id="SSF55874">
    <property type="entry name" value="ATPase domain of HSP90 chaperone/DNA topoisomerase II/histidine kinase"/>
    <property type="match status" value="1"/>
</dbReference>
<protein>
    <recommendedName>
        <fullName evidence="4">Signal transduction histidine-protein kinase ArlS</fullName>
        <ecNumber evidence="3">2.7.13.3</ecNumber>
    </recommendedName>
</protein>
<organism evidence="15 16">
    <name type="scientific">Lactococcus hircilactis</name>
    <dbReference type="NCBI Taxonomy" id="1494462"/>
    <lineage>
        <taxon>Bacteria</taxon>
        <taxon>Bacillati</taxon>
        <taxon>Bacillota</taxon>
        <taxon>Bacilli</taxon>
        <taxon>Lactobacillales</taxon>
        <taxon>Streptococcaceae</taxon>
        <taxon>Lactococcus</taxon>
    </lineage>
</organism>
<comment type="catalytic activity">
    <reaction evidence="1">
        <text>ATP + protein L-histidine = ADP + protein N-phospho-L-histidine.</text>
        <dbReference type="EC" id="2.7.13.3"/>
    </reaction>
</comment>
<dbReference type="EMBL" id="WITJ01000005">
    <property type="protein sequence ID" value="MQW39277.1"/>
    <property type="molecule type" value="Genomic_DNA"/>
</dbReference>
<evidence type="ECO:0000256" key="11">
    <source>
        <dbReference type="ARBA" id="ARBA00023136"/>
    </source>
</evidence>
<dbReference type="SUPFAM" id="SSF47384">
    <property type="entry name" value="Homodimeric domain of signal transducing histidine kinase"/>
    <property type="match status" value="1"/>
</dbReference>
<evidence type="ECO:0000256" key="7">
    <source>
        <dbReference type="ARBA" id="ARBA00022692"/>
    </source>
</evidence>
<evidence type="ECO:0000256" key="12">
    <source>
        <dbReference type="SAM" id="Phobius"/>
    </source>
</evidence>
<dbReference type="Proteomes" id="UP000439550">
    <property type="component" value="Unassembled WGS sequence"/>
</dbReference>
<keyword evidence="16" id="KW-1185">Reference proteome</keyword>
<dbReference type="Pfam" id="PF18719">
    <property type="entry name" value="ArlS_N"/>
    <property type="match status" value="1"/>
</dbReference>
<dbReference type="InterPro" id="IPR005467">
    <property type="entry name" value="His_kinase_dom"/>
</dbReference>
<feature type="domain" description="HAMP" evidence="14">
    <location>
        <begin position="213"/>
        <end position="267"/>
    </location>
</feature>
<dbReference type="Gene3D" id="3.30.565.10">
    <property type="entry name" value="Histidine kinase-like ATPase, C-terminal domain"/>
    <property type="match status" value="1"/>
</dbReference>
<gene>
    <name evidence="15" type="ORF">GHI93_04905</name>
</gene>
<evidence type="ECO:0000256" key="9">
    <source>
        <dbReference type="ARBA" id="ARBA00022989"/>
    </source>
</evidence>
<dbReference type="SMART" id="SM00304">
    <property type="entry name" value="HAMP"/>
    <property type="match status" value="1"/>
</dbReference>
<evidence type="ECO:0000256" key="6">
    <source>
        <dbReference type="ARBA" id="ARBA00022679"/>
    </source>
</evidence>
<proteinExistence type="predicted"/>
<dbReference type="Gene3D" id="1.10.287.130">
    <property type="match status" value="1"/>
</dbReference>
<evidence type="ECO:0000256" key="1">
    <source>
        <dbReference type="ARBA" id="ARBA00000085"/>
    </source>
</evidence>
<comment type="caution">
    <text evidence="15">The sequence shown here is derived from an EMBL/GenBank/DDBJ whole genome shotgun (WGS) entry which is preliminary data.</text>
</comment>
<dbReference type="Pfam" id="PF00512">
    <property type="entry name" value="HisKA"/>
    <property type="match status" value="1"/>
</dbReference>
<name>A0A7X2D1A2_9LACT</name>
<dbReference type="SMART" id="SM00388">
    <property type="entry name" value="HisKA"/>
    <property type="match status" value="1"/>
</dbReference>
<keyword evidence="5" id="KW-0597">Phosphoprotein</keyword>
<evidence type="ECO:0000256" key="3">
    <source>
        <dbReference type="ARBA" id="ARBA00012438"/>
    </source>
</evidence>
<dbReference type="SMART" id="SM00387">
    <property type="entry name" value="HATPase_c"/>
    <property type="match status" value="1"/>
</dbReference>
<keyword evidence="6" id="KW-0808">Transferase</keyword>
<dbReference type="InterPro" id="IPR003661">
    <property type="entry name" value="HisK_dim/P_dom"/>
</dbReference>
<dbReference type="PROSITE" id="PS50109">
    <property type="entry name" value="HIS_KIN"/>
    <property type="match status" value="1"/>
</dbReference>
<keyword evidence="11 12" id="KW-0472">Membrane</keyword>
<comment type="subcellular location">
    <subcellularLocation>
        <location evidence="2">Membrane</location>
        <topology evidence="2">Multi-pass membrane protein</topology>
    </subcellularLocation>
</comment>
<evidence type="ECO:0000259" key="13">
    <source>
        <dbReference type="PROSITE" id="PS50109"/>
    </source>
</evidence>
<dbReference type="CDD" id="cd06225">
    <property type="entry name" value="HAMP"/>
    <property type="match status" value="1"/>
</dbReference>
<dbReference type="InterPro" id="IPR036097">
    <property type="entry name" value="HisK_dim/P_sf"/>
</dbReference>
<dbReference type="InterPro" id="IPR041610">
    <property type="entry name" value="ArlS_N"/>
</dbReference>
<dbReference type="Gene3D" id="6.10.340.10">
    <property type="match status" value="1"/>
</dbReference>
<dbReference type="InterPro" id="IPR003660">
    <property type="entry name" value="HAMP_dom"/>
</dbReference>
<keyword evidence="9 12" id="KW-1133">Transmembrane helix</keyword>
<keyword evidence="7 12" id="KW-0812">Transmembrane</keyword>
<dbReference type="GO" id="GO:0000155">
    <property type="term" value="F:phosphorelay sensor kinase activity"/>
    <property type="evidence" value="ECO:0007669"/>
    <property type="project" value="InterPro"/>
</dbReference>
<feature type="transmembrane region" description="Helical" evidence="12">
    <location>
        <begin position="189"/>
        <end position="212"/>
    </location>
</feature>
<dbReference type="InterPro" id="IPR004358">
    <property type="entry name" value="Sig_transdc_His_kin-like_C"/>
</dbReference>
<dbReference type="InterPro" id="IPR036890">
    <property type="entry name" value="HATPase_C_sf"/>
</dbReference>
<dbReference type="InterPro" id="IPR003594">
    <property type="entry name" value="HATPase_dom"/>
</dbReference>
<evidence type="ECO:0000256" key="4">
    <source>
        <dbReference type="ARBA" id="ARBA00015735"/>
    </source>
</evidence>
<evidence type="ECO:0000313" key="16">
    <source>
        <dbReference type="Proteomes" id="UP000439550"/>
    </source>
</evidence>
<dbReference type="FunFam" id="3.30.565.10:FF:000006">
    <property type="entry name" value="Sensor histidine kinase WalK"/>
    <property type="match status" value="1"/>
</dbReference>
<reference evidence="15 16" key="1">
    <citation type="submission" date="2019-10" db="EMBL/GenBank/DDBJ databases">
        <authorList>
            <person name="Dong K."/>
        </authorList>
    </citation>
    <scope>NUCLEOTIDE SEQUENCE [LARGE SCALE GENOMIC DNA]</scope>
    <source>
        <strain evidence="15 16">DSM 28960</strain>
    </source>
</reference>
<dbReference type="GO" id="GO:0016020">
    <property type="term" value="C:membrane"/>
    <property type="evidence" value="ECO:0007669"/>
    <property type="project" value="UniProtKB-SubCell"/>
</dbReference>
<keyword evidence="8" id="KW-0418">Kinase</keyword>
<evidence type="ECO:0000313" key="15">
    <source>
        <dbReference type="EMBL" id="MQW39277.1"/>
    </source>
</evidence>
<sequence>MRNLVNKTHKNVKKTPARRSIVLRWAFANTIFCFIVFTIFSVLIYQVTVSTYISEEKSGILSAMDTVEDELSQSQNALSLSNIHNFIAFTPESTDWGKVQSDAPRNLSSMIGHRRAFMIFDNDKRLLYSTSRYSIPLKDSPNNRIVETHNNIPGYIVQRKIYSKTTGQAIGYIQAFYNISFYYNINRRLMLTLAALEIVVLILAQIIGFYMVSRFMTPLEKLHKAMKKVAISKEIAYQPVEIKTNDEIEDLAEVYNEIMQKAHRYLDQQKRLVSDVSHELRTPLAVLDGHINLLNRWGKNDPKILDESLSASREEISRMKSMLEEMLALSRFENDELDIHNIDTDLLKIAETTLKNFHLIHEDFELKLVNQLTGNGHAKIHANHYEQGILILLDNAAKYSPGDKKAITLTLSEDDDYIITSIKDCGMGISPEDLEHVFERFFRADKARNRQIGGTGLGLSIISQLVENYNGEVLVTSQLGEGSDFILKFPKVKPAL</sequence>
<dbReference type="PRINTS" id="PR00344">
    <property type="entry name" value="BCTRLSENSOR"/>
</dbReference>
<feature type="transmembrane region" description="Helical" evidence="12">
    <location>
        <begin position="21"/>
        <end position="45"/>
    </location>
</feature>
<dbReference type="FunFam" id="1.10.287.130:FF:000001">
    <property type="entry name" value="Two-component sensor histidine kinase"/>
    <property type="match status" value="1"/>
</dbReference>
<evidence type="ECO:0000256" key="5">
    <source>
        <dbReference type="ARBA" id="ARBA00022553"/>
    </source>
</evidence>
<dbReference type="PANTHER" id="PTHR45528">
    <property type="entry name" value="SENSOR HISTIDINE KINASE CPXA"/>
    <property type="match status" value="1"/>
</dbReference>
<dbReference type="PANTHER" id="PTHR45528:SF12">
    <property type="entry name" value="SENSOR HISTIDINE KINASE ARSS"/>
    <property type="match status" value="1"/>
</dbReference>
<dbReference type="EC" id="2.7.13.3" evidence="3"/>
<feature type="domain" description="Histidine kinase" evidence="13">
    <location>
        <begin position="275"/>
        <end position="493"/>
    </location>
</feature>
<dbReference type="PROSITE" id="PS50885">
    <property type="entry name" value="HAMP"/>
    <property type="match status" value="1"/>
</dbReference>
<evidence type="ECO:0000256" key="10">
    <source>
        <dbReference type="ARBA" id="ARBA00023012"/>
    </source>
</evidence>